<evidence type="ECO:0000313" key="1">
    <source>
        <dbReference type="EMBL" id="NRQ42770.1"/>
    </source>
</evidence>
<sequence>MGYKYYEGNWGEMRARAKLQWDKVSYDELEQTKGNFDELADIIQERYGLDREDAMAQVEDFFSRY</sequence>
<gene>
    <name evidence="1" type="ORF">HRH59_09430</name>
</gene>
<dbReference type="Proteomes" id="UP000523161">
    <property type="component" value="Unassembled WGS sequence"/>
</dbReference>
<evidence type="ECO:0000313" key="2">
    <source>
        <dbReference type="Proteomes" id="UP000523161"/>
    </source>
</evidence>
<comment type="caution">
    <text evidence="1">The sequence shown here is derived from an EMBL/GenBank/DDBJ whole genome shotgun (WGS) entry which is preliminary data.</text>
</comment>
<dbReference type="RefSeq" id="WP_173501013.1">
    <property type="nucleotide sequence ID" value="NZ_JABSOD010000007.1"/>
</dbReference>
<keyword evidence="2" id="KW-1185">Reference proteome</keyword>
<proteinExistence type="predicted"/>
<dbReference type="SUPFAM" id="SSF69047">
    <property type="entry name" value="Hypothetical protein YjbJ"/>
    <property type="match status" value="1"/>
</dbReference>
<dbReference type="EMBL" id="JABSOD010000007">
    <property type="protein sequence ID" value="NRQ42770.1"/>
    <property type="molecule type" value="Genomic_DNA"/>
</dbReference>
<protein>
    <submittedName>
        <fullName evidence="1">General stress protein CsbD</fullName>
    </submittedName>
</protein>
<accession>A0A7Y5ARP2</accession>
<dbReference type="InterPro" id="IPR036629">
    <property type="entry name" value="YjbJ_sf"/>
</dbReference>
<reference evidence="1 2" key="1">
    <citation type="submission" date="2020-06" db="EMBL/GenBank/DDBJ databases">
        <title>Rheinheimera sp. nov., a marine bacterium isolated from coastal.</title>
        <authorList>
            <person name="Yu Q."/>
            <person name="Qi Y."/>
            <person name="Pu J."/>
        </authorList>
    </citation>
    <scope>NUCLEOTIDE SEQUENCE [LARGE SCALE GENOMIC DNA]</scope>
    <source>
        <strain evidence="1 2">YQF-2</strain>
    </source>
</reference>
<dbReference type="AlphaFoldDB" id="A0A7Y5ARP2"/>
<name>A0A7Y5ARP2_9GAMM</name>
<dbReference type="Gene3D" id="1.10.1470.10">
    <property type="entry name" value="YjbJ"/>
    <property type="match status" value="1"/>
</dbReference>
<organism evidence="1 2">
    <name type="scientific">Rheinheimera lutimaris</name>
    <dbReference type="NCBI Taxonomy" id="2740584"/>
    <lineage>
        <taxon>Bacteria</taxon>
        <taxon>Pseudomonadati</taxon>
        <taxon>Pseudomonadota</taxon>
        <taxon>Gammaproteobacteria</taxon>
        <taxon>Chromatiales</taxon>
        <taxon>Chromatiaceae</taxon>
        <taxon>Rheinheimera</taxon>
    </lineage>
</organism>